<keyword evidence="2" id="KW-1185">Reference proteome</keyword>
<reference evidence="3" key="1">
    <citation type="submission" date="2017-02" db="UniProtKB">
        <authorList>
            <consortium name="WormBaseParasite"/>
        </authorList>
    </citation>
    <scope>IDENTIFICATION</scope>
</reference>
<evidence type="ECO:0000313" key="2">
    <source>
        <dbReference type="Proteomes" id="UP000267029"/>
    </source>
</evidence>
<dbReference type="EMBL" id="UXSR01006052">
    <property type="protein sequence ID" value="VDD84188.1"/>
    <property type="molecule type" value="Genomic_DNA"/>
</dbReference>
<dbReference type="WBParaSite" id="MCOS_0001019001-mRNA-1">
    <property type="protein sequence ID" value="MCOS_0001019001-mRNA-1"/>
    <property type="gene ID" value="MCOS_0001019001"/>
</dbReference>
<dbReference type="Proteomes" id="UP000267029">
    <property type="component" value="Unassembled WGS sequence"/>
</dbReference>
<dbReference type="AlphaFoldDB" id="A0A0R3UQN5"/>
<name>A0A0R3UQN5_MESCO</name>
<sequence length="70" mass="7930">MDFGGGLLDERLDENGYHIMKCFAANGRTFANDLDEAHKMGTWKGHFDEITTYQGKSKLLHRIANGNENQ</sequence>
<proteinExistence type="predicted"/>
<organism evidence="3">
    <name type="scientific">Mesocestoides corti</name>
    <name type="common">Flatworm</name>
    <dbReference type="NCBI Taxonomy" id="53468"/>
    <lineage>
        <taxon>Eukaryota</taxon>
        <taxon>Metazoa</taxon>
        <taxon>Spiralia</taxon>
        <taxon>Lophotrochozoa</taxon>
        <taxon>Platyhelminthes</taxon>
        <taxon>Cestoda</taxon>
        <taxon>Eucestoda</taxon>
        <taxon>Cyclophyllidea</taxon>
        <taxon>Mesocestoididae</taxon>
        <taxon>Mesocestoides</taxon>
    </lineage>
</organism>
<reference evidence="1 2" key="2">
    <citation type="submission" date="2018-10" db="EMBL/GenBank/DDBJ databases">
        <authorList>
            <consortium name="Pathogen Informatics"/>
        </authorList>
    </citation>
    <scope>NUCLEOTIDE SEQUENCE [LARGE SCALE GENOMIC DNA]</scope>
</reference>
<protein>
    <submittedName>
        <fullName evidence="3">TNase-like domain-containing protein</fullName>
    </submittedName>
</protein>
<evidence type="ECO:0000313" key="1">
    <source>
        <dbReference type="EMBL" id="VDD84188.1"/>
    </source>
</evidence>
<gene>
    <name evidence="1" type="ORF">MCOS_LOCUS10191</name>
</gene>
<accession>A0A0R3UQN5</accession>
<evidence type="ECO:0000313" key="3">
    <source>
        <dbReference type="WBParaSite" id="MCOS_0001019001-mRNA-1"/>
    </source>
</evidence>